<name>A0A445MV44_9BACT</name>
<organism evidence="1">
    <name type="scientific">uncultured Desulfobacterium sp</name>
    <dbReference type="NCBI Taxonomy" id="201089"/>
    <lineage>
        <taxon>Bacteria</taxon>
        <taxon>Pseudomonadati</taxon>
        <taxon>Thermodesulfobacteriota</taxon>
        <taxon>Desulfobacteria</taxon>
        <taxon>Desulfobacterales</taxon>
        <taxon>Desulfobacteriaceae</taxon>
        <taxon>Desulfobacterium</taxon>
        <taxon>environmental samples</taxon>
    </lineage>
</organism>
<accession>A0A445MV44</accession>
<dbReference type="EMBL" id="OJIN01000085">
    <property type="protein sequence ID" value="SPD73259.1"/>
    <property type="molecule type" value="Genomic_DNA"/>
</dbReference>
<proteinExistence type="predicted"/>
<reference evidence="1" key="1">
    <citation type="submission" date="2018-01" db="EMBL/GenBank/DDBJ databases">
        <authorList>
            <person name="Regsiter A."/>
            <person name="William W."/>
        </authorList>
    </citation>
    <scope>NUCLEOTIDE SEQUENCE</scope>
    <source>
        <strain evidence="1">TRIP AH-1</strain>
    </source>
</reference>
<evidence type="ECO:0000313" key="1">
    <source>
        <dbReference type="EMBL" id="SPD73259.1"/>
    </source>
</evidence>
<gene>
    <name evidence="1" type="ORF">PITCH_A1750002</name>
</gene>
<sequence>MFNNPINRDLDRISLLESRDLVLRAFKSLHQRELGANKATEILSHLSQGSSYNKAAEVADKIVRPLLQYYSVSALSRATILLLSPNLREASLPARHGLNAVGWKQHLNTGGSWLEARIRVTEGTFSLFGEVTSNKHFIEIYDNPTNKYLPIKVLGSTKYPNNFEFSVGDLIRRIPDLTTLYEAIVENPASNWMCNISDNSNSLEMRITSNHLGMPKKDAAAKWLNIHDDNQIEEISTNYFGYGSTAELKVMLNPNVA</sequence>
<dbReference type="InterPro" id="IPR026988">
    <property type="entry name" value="YaaC-like"/>
</dbReference>
<protein>
    <submittedName>
        <fullName evidence="1">Uncharacterized protein</fullName>
    </submittedName>
</protein>
<dbReference type="Pfam" id="PF14175">
    <property type="entry name" value="YaaC"/>
    <property type="match status" value="1"/>
</dbReference>
<dbReference type="AlphaFoldDB" id="A0A445MV44"/>